<evidence type="ECO:0000313" key="2">
    <source>
        <dbReference type="EMBL" id="MTV36311.1"/>
    </source>
</evidence>
<feature type="transmembrane region" description="Helical" evidence="1">
    <location>
        <begin position="874"/>
        <end position="895"/>
    </location>
</feature>
<proteinExistence type="predicted"/>
<keyword evidence="1" id="KW-1133">Transmembrane helix</keyword>
<dbReference type="RefSeq" id="WP_155461651.1">
    <property type="nucleotide sequence ID" value="NZ_WNKY01000001.1"/>
</dbReference>
<name>A0A6L6PCJ2_9BURK</name>
<dbReference type="AlphaFoldDB" id="A0A6L6PCJ2"/>
<evidence type="ECO:0000313" key="3">
    <source>
        <dbReference type="Proteomes" id="UP000475582"/>
    </source>
</evidence>
<reference evidence="2 3" key="1">
    <citation type="submission" date="2019-11" db="EMBL/GenBank/DDBJ databases">
        <title>Type strains purchased from KCTC, JCM and DSMZ.</title>
        <authorList>
            <person name="Lu H."/>
        </authorList>
    </citation>
    <scope>NUCLEOTIDE SEQUENCE [LARGE SCALE GENOMIC DNA]</scope>
    <source>
        <strain evidence="2 3">KCTC 22382</strain>
    </source>
</reference>
<dbReference type="EMBL" id="WNKY01000001">
    <property type="protein sequence ID" value="MTV36311.1"/>
    <property type="molecule type" value="Genomic_DNA"/>
</dbReference>
<dbReference type="Proteomes" id="UP000475582">
    <property type="component" value="Unassembled WGS sequence"/>
</dbReference>
<sequence>MKPHFNTQAMRTMGQWALVACIALAPATGLGESGAASAPTASVSAPVAKTAQTYTLVGYDRSIRKEHFAGLGKPTVLRMQQQLEVIYRNLADWQHDFALRERPLNDGIVGSVTLSWLQRYAYNFKFNVGAEVGKDFPAHMERMAAFAVAHPAELEVLLDKQFEAWDNANPAAIKAQDFAVRRQADAAPLIELVNRYRASRTAPQPARSGPADSDGAAMYVLRQEDLDALGSKVSVGKILAGFKDKPYASKETLKVALEQTFKDRPHMLVALWPVIDKSLRPFNGYLLNAASRASLKKDGMDDSTLDELAAFGTVYLKSREAFDTYFADKIGSGELTITDDSLPQLATATKVFDNFHLDQQALDSIEKQLSGSARYVGVPGAVVKMLEQIKGVDYPDLEIFHSAVKSKIAFGLGMCKLNTPVNNDYMRSLTISNDELASLQKELEALRPSLADAGGVAVPELGKQFEQIAALRNLPRRCEIDEKDSADEIVKRLFDTYLMVAIDSAARKQMPADIAPIQIKGGNCGCALDDLSGVVYGFYPYWDQKKGGQTINFRALNRVAYYGLTVDNTGEFYLGSNSFDVHDGSAKPNEFVRVARQHNSKVDWLIQKDDWRGAWLALNSQSKKAMLKRIGDNIIDLLNAPLSNPGAKVASLIAFAGATHPRRGDGVTLYFPNYPEDEESTALFNEFYLRLRAEMNKHDLWLNILVTQNTLASGKNGMGGAFGLANLIHLRKLRTAAEQGGRPGAQDNGEYLLVLLNEPSSDAKKTLRLDMENDSMLHGADRADFLRSILPVIHFDDRNWQQLEDDIVYARDNFGGMGFWAPDFDNLALPVTDASQSCLKSQQIFVCLLKNYRDQNLHDGLPGAIEVFACVHRWLLQSLMLFLMITGIVLIVLFFKFCKVQEFIKVRFLWVQLLIVLPALLAFILLLLYDPYMQSLSEGNMPFFFSAGIIMIGVGVGYRFWRAQRQVPQRERGMPQRQGMGFPILVWTIESDQRGFQWLIDNRGSGYAIIKKVEILLDGNPVADAKTALESVMESDNNVLWKSVPLVGQKLDPGKQLVGLSIPNGEAAKAFAQKLKAHDLAVKITYSGPNNEHWTSDGSGIMSVAGLS</sequence>
<gene>
    <name evidence="2" type="ORF">GM676_01780</name>
</gene>
<protein>
    <submittedName>
        <fullName evidence="2">Uncharacterized protein</fullName>
    </submittedName>
</protein>
<comment type="caution">
    <text evidence="2">The sequence shown here is derived from an EMBL/GenBank/DDBJ whole genome shotgun (WGS) entry which is preliminary data.</text>
</comment>
<keyword evidence="1" id="KW-0812">Transmembrane</keyword>
<keyword evidence="3" id="KW-1185">Reference proteome</keyword>
<organism evidence="2 3">
    <name type="scientific">Duganella radicis</name>
    <dbReference type="NCBI Taxonomy" id="551988"/>
    <lineage>
        <taxon>Bacteria</taxon>
        <taxon>Pseudomonadati</taxon>
        <taxon>Pseudomonadota</taxon>
        <taxon>Betaproteobacteria</taxon>
        <taxon>Burkholderiales</taxon>
        <taxon>Oxalobacteraceae</taxon>
        <taxon>Telluria group</taxon>
        <taxon>Duganella</taxon>
    </lineage>
</organism>
<dbReference type="OrthoDB" id="8540209at2"/>
<evidence type="ECO:0000256" key="1">
    <source>
        <dbReference type="SAM" id="Phobius"/>
    </source>
</evidence>
<feature type="transmembrane region" description="Helical" evidence="1">
    <location>
        <begin position="941"/>
        <end position="961"/>
    </location>
</feature>
<accession>A0A6L6PCJ2</accession>
<keyword evidence="1" id="KW-0472">Membrane</keyword>
<feature type="transmembrane region" description="Helical" evidence="1">
    <location>
        <begin position="907"/>
        <end position="929"/>
    </location>
</feature>